<evidence type="ECO:0000313" key="3">
    <source>
        <dbReference type="EMBL" id="RKP27686.1"/>
    </source>
</evidence>
<feature type="region of interest" description="Disordered" evidence="1">
    <location>
        <begin position="176"/>
        <end position="195"/>
    </location>
</feature>
<feature type="chain" id="PRO_5020548866" evidence="2">
    <location>
        <begin position="18"/>
        <end position="195"/>
    </location>
</feature>
<name>A0A4P9Z574_9FUNG</name>
<evidence type="ECO:0000256" key="2">
    <source>
        <dbReference type="SAM" id="SignalP"/>
    </source>
</evidence>
<accession>A0A4P9Z574</accession>
<dbReference type="Proteomes" id="UP000278143">
    <property type="component" value="Unassembled WGS sequence"/>
</dbReference>
<sequence length="195" mass="21587">MHFPTWIFLAVSGLSLAMTRMEADVAAQPILDRRMTPIFGLTLPTLSKPIDTIEDGTEEAQSEGNECQQHMTKLLNMGAHKAIDDRQVLEITSHWEAKGRSCRNTGRLNVDHDVIIRCAPLPAHYLLEAIDDDKILYTFKDDMYRCSVLEAEIEIVRSTISIASLAKVPLSALHSPFQPSPSSSSPPSQKDTDAA</sequence>
<feature type="compositionally biased region" description="Low complexity" evidence="1">
    <location>
        <begin position="176"/>
        <end position="189"/>
    </location>
</feature>
<organism evidence="3 4">
    <name type="scientific">Syncephalis pseudoplumigaleata</name>
    <dbReference type="NCBI Taxonomy" id="1712513"/>
    <lineage>
        <taxon>Eukaryota</taxon>
        <taxon>Fungi</taxon>
        <taxon>Fungi incertae sedis</taxon>
        <taxon>Zoopagomycota</taxon>
        <taxon>Zoopagomycotina</taxon>
        <taxon>Zoopagomycetes</taxon>
        <taxon>Zoopagales</taxon>
        <taxon>Piptocephalidaceae</taxon>
        <taxon>Syncephalis</taxon>
    </lineage>
</organism>
<proteinExistence type="predicted"/>
<dbReference type="AlphaFoldDB" id="A0A4P9Z574"/>
<protein>
    <submittedName>
        <fullName evidence="3">Uncharacterized protein</fullName>
    </submittedName>
</protein>
<feature type="signal peptide" evidence="2">
    <location>
        <begin position="1"/>
        <end position="17"/>
    </location>
</feature>
<evidence type="ECO:0000256" key="1">
    <source>
        <dbReference type="SAM" id="MobiDB-lite"/>
    </source>
</evidence>
<keyword evidence="4" id="KW-1185">Reference proteome</keyword>
<gene>
    <name evidence="3" type="ORF">SYNPS1DRAFT_26676</name>
</gene>
<dbReference type="EMBL" id="KZ989168">
    <property type="protein sequence ID" value="RKP27686.1"/>
    <property type="molecule type" value="Genomic_DNA"/>
</dbReference>
<evidence type="ECO:0000313" key="4">
    <source>
        <dbReference type="Proteomes" id="UP000278143"/>
    </source>
</evidence>
<keyword evidence="2" id="KW-0732">Signal</keyword>
<reference evidence="4" key="1">
    <citation type="journal article" date="2018" name="Nat. Microbiol.">
        <title>Leveraging single-cell genomics to expand the fungal tree of life.</title>
        <authorList>
            <person name="Ahrendt S.R."/>
            <person name="Quandt C.A."/>
            <person name="Ciobanu D."/>
            <person name="Clum A."/>
            <person name="Salamov A."/>
            <person name="Andreopoulos B."/>
            <person name="Cheng J.F."/>
            <person name="Woyke T."/>
            <person name="Pelin A."/>
            <person name="Henrissat B."/>
            <person name="Reynolds N.K."/>
            <person name="Benny G.L."/>
            <person name="Smith M.E."/>
            <person name="James T.Y."/>
            <person name="Grigoriev I.V."/>
        </authorList>
    </citation>
    <scope>NUCLEOTIDE SEQUENCE [LARGE SCALE GENOMIC DNA]</scope>
    <source>
        <strain evidence="4">Benny S71-1</strain>
    </source>
</reference>